<dbReference type="InterPro" id="IPR035810">
    <property type="entry name" value="PEBP_euk"/>
</dbReference>
<evidence type="ECO:0000313" key="1">
    <source>
        <dbReference type="EMBL" id="KAK3595325.1"/>
    </source>
</evidence>
<dbReference type="SUPFAM" id="SSF49777">
    <property type="entry name" value="PEBP-like"/>
    <property type="match status" value="1"/>
</dbReference>
<dbReference type="EMBL" id="JAEAOA010000332">
    <property type="protein sequence ID" value="KAK3595325.1"/>
    <property type="molecule type" value="Genomic_DNA"/>
</dbReference>
<dbReference type="Proteomes" id="UP001195483">
    <property type="component" value="Unassembled WGS sequence"/>
</dbReference>
<sequence length="245" mass="27715">MAHIAHVSHAVSERKLAKSLEFCRHRVLLITIASIVFSLPGASALQTFGLINFKKDGVVPDVIDAVPPKLLRVRYGTIDVQPGIILSTALVRNPPCVTFNTEPGAYYTLIMHDPDAPSRENSVFGEFQHWLVTNIPWGDVTKGIEATRYMSSEPPQNTGLHRYIFLLYKQPYGKMIFRGLPKVTDGEGRMNHSVRRFTKLYGLDRHLVAGTFFRAKYDDKMATSEQVVGWMNPSKTNWISPRKTW</sequence>
<protein>
    <submittedName>
        <fullName evidence="1">Uncharacterized protein</fullName>
    </submittedName>
</protein>
<gene>
    <name evidence="1" type="ORF">CHS0354_004480</name>
</gene>
<dbReference type="CDD" id="cd00866">
    <property type="entry name" value="PEBP_euk"/>
    <property type="match status" value="1"/>
</dbReference>
<dbReference type="Pfam" id="PF01161">
    <property type="entry name" value="PBP"/>
    <property type="match status" value="1"/>
</dbReference>
<evidence type="ECO:0000313" key="2">
    <source>
        <dbReference type="Proteomes" id="UP001195483"/>
    </source>
</evidence>
<keyword evidence="2" id="KW-1185">Reference proteome</keyword>
<dbReference type="InterPro" id="IPR008914">
    <property type="entry name" value="PEBP"/>
</dbReference>
<reference evidence="1" key="1">
    <citation type="journal article" date="2021" name="Genome Biol. Evol.">
        <title>A High-Quality Reference Genome for a Parasitic Bivalve with Doubly Uniparental Inheritance (Bivalvia: Unionida).</title>
        <authorList>
            <person name="Smith C.H."/>
        </authorList>
    </citation>
    <scope>NUCLEOTIDE SEQUENCE</scope>
    <source>
        <strain evidence="1">CHS0354</strain>
    </source>
</reference>
<organism evidence="1 2">
    <name type="scientific">Potamilus streckersoni</name>
    <dbReference type="NCBI Taxonomy" id="2493646"/>
    <lineage>
        <taxon>Eukaryota</taxon>
        <taxon>Metazoa</taxon>
        <taxon>Spiralia</taxon>
        <taxon>Lophotrochozoa</taxon>
        <taxon>Mollusca</taxon>
        <taxon>Bivalvia</taxon>
        <taxon>Autobranchia</taxon>
        <taxon>Heteroconchia</taxon>
        <taxon>Palaeoheterodonta</taxon>
        <taxon>Unionida</taxon>
        <taxon>Unionoidea</taxon>
        <taxon>Unionidae</taxon>
        <taxon>Ambleminae</taxon>
        <taxon>Lampsilini</taxon>
        <taxon>Potamilus</taxon>
    </lineage>
</organism>
<dbReference type="PANTHER" id="PTHR11362">
    <property type="entry name" value="PHOSPHATIDYLETHANOLAMINE-BINDING PROTEIN"/>
    <property type="match status" value="1"/>
</dbReference>
<name>A0AAE0SNR2_9BIVA</name>
<reference evidence="1" key="3">
    <citation type="submission" date="2023-05" db="EMBL/GenBank/DDBJ databases">
        <authorList>
            <person name="Smith C.H."/>
        </authorList>
    </citation>
    <scope>NUCLEOTIDE SEQUENCE</scope>
    <source>
        <strain evidence="1">CHS0354</strain>
        <tissue evidence="1">Mantle</tissue>
    </source>
</reference>
<dbReference type="Gene3D" id="3.90.280.10">
    <property type="entry name" value="PEBP-like"/>
    <property type="match status" value="1"/>
</dbReference>
<comment type="caution">
    <text evidence="1">The sequence shown here is derived from an EMBL/GenBank/DDBJ whole genome shotgun (WGS) entry which is preliminary data.</text>
</comment>
<dbReference type="InterPro" id="IPR036610">
    <property type="entry name" value="PEBP-like_sf"/>
</dbReference>
<reference evidence="1" key="2">
    <citation type="journal article" date="2021" name="Genome Biol. Evol.">
        <title>Developing a high-quality reference genome for a parasitic bivalve with doubly uniparental inheritance (Bivalvia: Unionida).</title>
        <authorList>
            <person name="Smith C.H."/>
        </authorList>
    </citation>
    <scope>NUCLEOTIDE SEQUENCE</scope>
    <source>
        <strain evidence="1">CHS0354</strain>
        <tissue evidence="1">Mantle</tissue>
    </source>
</reference>
<dbReference type="PANTHER" id="PTHR11362:SF82">
    <property type="entry name" value="PHOSPHATIDYLETHANOLAMINE-BINDING PROTEIN 4"/>
    <property type="match status" value="1"/>
</dbReference>
<accession>A0AAE0SNR2</accession>
<dbReference type="AlphaFoldDB" id="A0AAE0SNR2"/>
<proteinExistence type="predicted"/>